<protein>
    <submittedName>
        <fullName evidence="2">Alpha/beta fold hydrolase</fullName>
    </submittedName>
</protein>
<accession>A0A9D1NJ49</accession>
<dbReference type="InterPro" id="IPR029058">
    <property type="entry name" value="AB_hydrolase_fold"/>
</dbReference>
<sequence length="245" mass="27257">MPAPKKSPPPDFRAGTLWGRGGLLRRGFVFEKTEAFPGTPFRGNVVLIHGLLMRAPSMRPLARRFARDGFRCFAYDYPTSRLGIFRHGEILRERLRALFRTLPPQEKIFFATHSMGGILLRVALSEFSAEELARVAAVAMLAPPNQGSFWPERVRKIFPPANFFCRCLGDLRHTAGSPLRAIPLPKNGAFPRLLIVRGERDAKVAPQLLPLPGVSSTFASAPCGHAALRRSREAFAHISKFFARA</sequence>
<proteinExistence type="predicted"/>
<reference evidence="2" key="1">
    <citation type="submission" date="2020-10" db="EMBL/GenBank/DDBJ databases">
        <authorList>
            <person name="Gilroy R."/>
        </authorList>
    </citation>
    <scope>NUCLEOTIDE SEQUENCE</scope>
    <source>
        <strain evidence="2">10669</strain>
    </source>
</reference>
<dbReference type="PANTHER" id="PTHR37946">
    <property type="entry name" value="SLL1969 PROTEIN"/>
    <property type="match status" value="1"/>
</dbReference>
<keyword evidence="2" id="KW-0378">Hydrolase</keyword>
<dbReference type="AlphaFoldDB" id="A0A9D1NJ49"/>
<dbReference type="InterPro" id="IPR000073">
    <property type="entry name" value="AB_hydrolase_1"/>
</dbReference>
<evidence type="ECO:0000313" key="2">
    <source>
        <dbReference type="EMBL" id="HIV03830.1"/>
    </source>
</evidence>
<dbReference type="GO" id="GO:0016787">
    <property type="term" value="F:hydrolase activity"/>
    <property type="evidence" value="ECO:0007669"/>
    <property type="project" value="UniProtKB-KW"/>
</dbReference>
<dbReference type="Pfam" id="PF00561">
    <property type="entry name" value="Abhydrolase_1"/>
    <property type="match status" value="1"/>
</dbReference>
<dbReference type="PANTHER" id="PTHR37946:SF1">
    <property type="entry name" value="SLL1969 PROTEIN"/>
    <property type="match status" value="1"/>
</dbReference>
<reference evidence="2" key="2">
    <citation type="journal article" date="2021" name="PeerJ">
        <title>Extensive microbial diversity within the chicken gut microbiome revealed by metagenomics and culture.</title>
        <authorList>
            <person name="Gilroy R."/>
            <person name="Ravi A."/>
            <person name="Getino M."/>
            <person name="Pursley I."/>
            <person name="Horton D.L."/>
            <person name="Alikhan N.F."/>
            <person name="Baker D."/>
            <person name="Gharbi K."/>
            <person name="Hall N."/>
            <person name="Watson M."/>
            <person name="Adriaenssens E.M."/>
            <person name="Foster-Nyarko E."/>
            <person name="Jarju S."/>
            <person name="Secka A."/>
            <person name="Antonio M."/>
            <person name="Oren A."/>
            <person name="Chaudhuri R.R."/>
            <person name="La Ragione R."/>
            <person name="Hildebrand F."/>
            <person name="Pallen M.J."/>
        </authorList>
    </citation>
    <scope>NUCLEOTIDE SEQUENCE</scope>
    <source>
        <strain evidence="2">10669</strain>
    </source>
</reference>
<dbReference type="Proteomes" id="UP000886812">
    <property type="component" value="Unassembled WGS sequence"/>
</dbReference>
<dbReference type="SUPFAM" id="SSF53474">
    <property type="entry name" value="alpha/beta-Hydrolases"/>
    <property type="match status" value="1"/>
</dbReference>
<evidence type="ECO:0000259" key="1">
    <source>
        <dbReference type="Pfam" id="PF00561"/>
    </source>
</evidence>
<name>A0A9D1NJ49_9BACT</name>
<feature type="domain" description="AB hydrolase-1" evidence="1">
    <location>
        <begin position="45"/>
        <end position="158"/>
    </location>
</feature>
<gene>
    <name evidence="2" type="ORF">IAC75_01615</name>
</gene>
<dbReference type="Gene3D" id="3.40.50.1820">
    <property type="entry name" value="alpha/beta hydrolase"/>
    <property type="match status" value="1"/>
</dbReference>
<comment type="caution">
    <text evidence="2">The sequence shown here is derived from an EMBL/GenBank/DDBJ whole genome shotgun (WGS) entry which is preliminary data.</text>
</comment>
<evidence type="ECO:0000313" key="3">
    <source>
        <dbReference type="Proteomes" id="UP000886812"/>
    </source>
</evidence>
<dbReference type="EMBL" id="DVOG01000042">
    <property type="protein sequence ID" value="HIV03830.1"/>
    <property type="molecule type" value="Genomic_DNA"/>
</dbReference>
<organism evidence="2 3">
    <name type="scientific">Candidatus Spyradosoma merdigallinarum</name>
    <dbReference type="NCBI Taxonomy" id="2840950"/>
    <lineage>
        <taxon>Bacteria</taxon>
        <taxon>Pseudomonadati</taxon>
        <taxon>Verrucomicrobiota</taxon>
        <taxon>Opitutia</taxon>
        <taxon>Opitutia incertae sedis</taxon>
        <taxon>Candidatus Spyradosoma</taxon>
    </lineage>
</organism>